<feature type="region of interest" description="Disordered" evidence="2">
    <location>
        <begin position="20"/>
        <end position="50"/>
    </location>
</feature>
<dbReference type="GO" id="GO:0019005">
    <property type="term" value="C:SCF ubiquitin ligase complex"/>
    <property type="evidence" value="ECO:0007669"/>
    <property type="project" value="TreeGrafter"/>
</dbReference>
<dbReference type="EMBL" id="KV425904">
    <property type="protein sequence ID" value="KZW00048.1"/>
    <property type="molecule type" value="Genomic_DNA"/>
</dbReference>
<dbReference type="GO" id="GO:0005737">
    <property type="term" value="C:cytoplasm"/>
    <property type="evidence" value="ECO:0007669"/>
    <property type="project" value="TreeGrafter"/>
</dbReference>
<dbReference type="InterPro" id="IPR036047">
    <property type="entry name" value="F-box-like_dom_sf"/>
</dbReference>
<dbReference type="SUPFAM" id="SSF81383">
    <property type="entry name" value="F-box domain"/>
    <property type="match status" value="1"/>
</dbReference>
<evidence type="ECO:0000259" key="3">
    <source>
        <dbReference type="Pfam" id="PF19270"/>
    </source>
</evidence>
<dbReference type="FunCoup" id="A0A165N0V3">
    <property type="interactions" value="76"/>
</dbReference>
<name>A0A165N0V3_EXIGL</name>
<evidence type="ECO:0000313" key="5">
    <source>
        <dbReference type="Proteomes" id="UP000077266"/>
    </source>
</evidence>
<dbReference type="Proteomes" id="UP000077266">
    <property type="component" value="Unassembled WGS sequence"/>
</dbReference>
<dbReference type="OrthoDB" id="2117972at2759"/>
<gene>
    <name evidence="4" type="ORF">EXIGLDRAFT_723197</name>
</gene>
<dbReference type="Pfam" id="PF19270">
    <property type="entry name" value="FBO_C"/>
    <property type="match status" value="1"/>
</dbReference>
<keyword evidence="1" id="KW-0833">Ubl conjugation pathway</keyword>
<protein>
    <recommendedName>
        <fullName evidence="3">F-box protein Hrt3/FBXO9 C-terminal domain-containing protein</fullName>
    </recommendedName>
</protein>
<evidence type="ECO:0000256" key="2">
    <source>
        <dbReference type="SAM" id="MobiDB-lite"/>
    </source>
</evidence>
<feature type="region of interest" description="Disordered" evidence="2">
    <location>
        <begin position="102"/>
        <end position="125"/>
    </location>
</feature>
<reference evidence="4 5" key="1">
    <citation type="journal article" date="2016" name="Mol. Biol. Evol.">
        <title>Comparative Genomics of Early-Diverging Mushroom-Forming Fungi Provides Insights into the Origins of Lignocellulose Decay Capabilities.</title>
        <authorList>
            <person name="Nagy L.G."/>
            <person name="Riley R."/>
            <person name="Tritt A."/>
            <person name="Adam C."/>
            <person name="Daum C."/>
            <person name="Floudas D."/>
            <person name="Sun H."/>
            <person name="Yadav J.S."/>
            <person name="Pangilinan J."/>
            <person name="Larsson K.H."/>
            <person name="Matsuura K."/>
            <person name="Barry K."/>
            <person name="Labutti K."/>
            <person name="Kuo R."/>
            <person name="Ohm R.A."/>
            <person name="Bhattacharya S.S."/>
            <person name="Shirouzu T."/>
            <person name="Yoshinaga Y."/>
            <person name="Martin F.M."/>
            <person name="Grigoriev I.V."/>
            <person name="Hibbett D.S."/>
        </authorList>
    </citation>
    <scope>NUCLEOTIDE SEQUENCE [LARGE SCALE GENOMIC DNA]</scope>
    <source>
        <strain evidence="4 5">HHB12029</strain>
    </source>
</reference>
<accession>A0A165N0V3</accession>
<proteinExistence type="predicted"/>
<evidence type="ECO:0000256" key="1">
    <source>
        <dbReference type="ARBA" id="ARBA00022786"/>
    </source>
</evidence>
<evidence type="ECO:0000313" key="4">
    <source>
        <dbReference type="EMBL" id="KZW00048.1"/>
    </source>
</evidence>
<dbReference type="InParanoid" id="A0A165N0V3"/>
<dbReference type="GO" id="GO:0031146">
    <property type="term" value="P:SCF-dependent proteasomal ubiquitin-dependent protein catabolic process"/>
    <property type="evidence" value="ECO:0007669"/>
    <property type="project" value="TreeGrafter"/>
</dbReference>
<dbReference type="STRING" id="1314781.A0A165N0V3"/>
<feature type="domain" description="F-box protein Hrt3/FBXO9 C-terminal" evidence="3">
    <location>
        <begin position="218"/>
        <end position="368"/>
    </location>
</feature>
<organism evidence="4 5">
    <name type="scientific">Exidia glandulosa HHB12029</name>
    <dbReference type="NCBI Taxonomy" id="1314781"/>
    <lineage>
        <taxon>Eukaryota</taxon>
        <taxon>Fungi</taxon>
        <taxon>Dikarya</taxon>
        <taxon>Basidiomycota</taxon>
        <taxon>Agaricomycotina</taxon>
        <taxon>Agaricomycetes</taxon>
        <taxon>Auriculariales</taxon>
        <taxon>Exidiaceae</taxon>
        <taxon>Exidia</taxon>
    </lineage>
</organism>
<sequence>MSVSELDAFREQWLAEVRQRTHGLAPVPDAAASTSTSSPRPPEPPLGPRLQSSLDFYRLAVDMEQRGKLDDALALYRRAFRMDAHVDKLYHKFSLAEQRLNQHVQTEKPTEPPKATGDEPSEPTPISTIIESLQQSEEPLAFAPEDESAPVPLALMPDELLIHTVLLLALQGDIATVERLALVNRKLRLLTLDATIWRSLVQLVHVPPQVPDQLELVRRYKYDYRRVWIECPRVRLDGTYISVCHYVRHGVSDNPWHHPQLLITYHRYLRFFPDGQVIMLLSNGDSPPRETVHILTPSLRMEGVSVGKWSVNGAVVQVTDLIPVQGKQMRYSFSMTLVLKSKPLGRWNKLDFVEYSSVHLETGEVEPLPMRNERPFHFSKVRRYGLGVTFEEDDAEQARLLAAMKQLQV</sequence>
<feature type="compositionally biased region" description="Low complexity" evidence="2">
    <location>
        <begin position="25"/>
        <end position="38"/>
    </location>
</feature>
<dbReference type="InterPro" id="IPR045464">
    <property type="entry name" value="Hrt3/FBXO9_C"/>
</dbReference>
<dbReference type="PANTHER" id="PTHR12874">
    <property type="entry name" value="F-BOX ONLY PROTEIN 48-RELATED"/>
    <property type="match status" value="1"/>
</dbReference>
<dbReference type="PANTHER" id="PTHR12874:SF9">
    <property type="entry name" value="F-BOX ONLY PROTEIN 48"/>
    <property type="match status" value="1"/>
</dbReference>
<keyword evidence="5" id="KW-1185">Reference proteome</keyword>
<dbReference type="AlphaFoldDB" id="A0A165N0V3"/>